<dbReference type="RefSeq" id="WP_277539676.1">
    <property type="nucleotide sequence ID" value="NZ_JAPDIA010000009.1"/>
</dbReference>
<reference evidence="8" key="1">
    <citation type="submission" date="2022-10" db="EMBL/GenBank/DDBJ databases">
        <title>Comparative genomic analysis of Cohnella hashimotonis sp. nov., isolated from the International Space Station.</title>
        <authorList>
            <person name="Simpson A."/>
            <person name="Venkateswaran K."/>
        </authorList>
    </citation>
    <scope>NUCLEOTIDE SEQUENCE</scope>
    <source>
        <strain evidence="8">DSM 28161</strain>
    </source>
</reference>
<feature type="transmembrane region" description="Helical" evidence="6">
    <location>
        <begin position="12"/>
        <end position="31"/>
    </location>
</feature>
<dbReference type="CDD" id="cd06225">
    <property type="entry name" value="HAMP"/>
    <property type="match status" value="1"/>
</dbReference>
<dbReference type="PANTHER" id="PTHR34220:SF7">
    <property type="entry name" value="SENSOR HISTIDINE KINASE YPDA"/>
    <property type="match status" value="1"/>
</dbReference>
<organism evidence="8 9">
    <name type="scientific">Cohnella rhizosphaerae</name>
    <dbReference type="NCBI Taxonomy" id="1457232"/>
    <lineage>
        <taxon>Bacteria</taxon>
        <taxon>Bacillati</taxon>
        <taxon>Bacillota</taxon>
        <taxon>Bacilli</taxon>
        <taxon>Bacillales</taxon>
        <taxon>Paenibacillaceae</taxon>
        <taxon>Cohnella</taxon>
    </lineage>
</organism>
<dbReference type="AlphaFoldDB" id="A0A9X4L0P3"/>
<accession>A0A9X4L0P3</accession>
<dbReference type="Proteomes" id="UP001153404">
    <property type="component" value="Unassembled WGS sequence"/>
</dbReference>
<dbReference type="InterPro" id="IPR010559">
    <property type="entry name" value="Sig_transdc_His_kin_internal"/>
</dbReference>
<keyword evidence="6" id="KW-1133">Transmembrane helix</keyword>
<name>A0A9X4L0P3_9BACL</name>
<dbReference type="InterPro" id="IPR036890">
    <property type="entry name" value="HATPase_C_sf"/>
</dbReference>
<proteinExistence type="predicted"/>
<evidence type="ECO:0000256" key="3">
    <source>
        <dbReference type="ARBA" id="ARBA00022553"/>
    </source>
</evidence>
<dbReference type="SUPFAM" id="SSF158472">
    <property type="entry name" value="HAMP domain-like"/>
    <property type="match status" value="1"/>
</dbReference>
<dbReference type="Gene3D" id="3.30.565.10">
    <property type="entry name" value="Histidine kinase-like ATPase, C-terminal domain"/>
    <property type="match status" value="1"/>
</dbReference>
<dbReference type="GO" id="GO:0005886">
    <property type="term" value="C:plasma membrane"/>
    <property type="evidence" value="ECO:0007669"/>
    <property type="project" value="UniProtKB-SubCell"/>
</dbReference>
<sequence>MKLFDRLTIFPKLVLTFMLILIPLVIISLRMNLQSERLVRNEITASMQAKATSYMQSLEYDFGPLVTLQQQYTLDDDINNLAYASIIMSNEQYTQAIKDAQQKLLILKNMSAYVADAFVDFPALDRKVSATSFDSIDGRQAEALNQIINPFESPFLLFEGNLWLSTPYPTSKPVGKGFTIAMQISGQAIRQSLSGYQINGNGGAVLMSERLDWYETGGSVPGDLTPIRDRIGLRLADGDTSGYETIADGAGRYYAFFEKSQKLGLTLILLIDEDSFIGPIKQYGTWVWWIALASLLVILLFAYRLYRTIHNPLKQLVSAFKSLEKGDLSFKFRYRSKDEFNYLYLQFNRTVSRLDELINEVYVQKYQVKAAELKQLQSQINPHFLYNSLFNLYRLAKMHEIDKVIPFTKHLGDYFKYVTKNADSVPLEQEVLFCQAYVAIQTVRFEDHIRVEFGDVPARLAAMPVPKLFLQPLVENCYHHGLEDRPEPGRIAIRFAERDDGAEIVVEDDGDGLDDERLSRIRQLLAEPDAVSDSEGLRNVQRRIKLHFGADAGLRADRSPMGGLRIAVYIHNS</sequence>
<dbReference type="InterPro" id="IPR050640">
    <property type="entry name" value="Bact_2-comp_sensor_kinase"/>
</dbReference>
<keyword evidence="2" id="KW-1003">Cell membrane</keyword>
<dbReference type="GO" id="GO:0000155">
    <property type="term" value="F:phosphorelay sensor kinase activity"/>
    <property type="evidence" value="ECO:0007669"/>
    <property type="project" value="InterPro"/>
</dbReference>
<dbReference type="Pfam" id="PF00672">
    <property type="entry name" value="HAMP"/>
    <property type="match status" value="1"/>
</dbReference>
<evidence type="ECO:0000313" key="9">
    <source>
        <dbReference type="Proteomes" id="UP001153404"/>
    </source>
</evidence>
<evidence type="ECO:0000256" key="4">
    <source>
        <dbReference type="ARBA" id="ARBA00022679"/>
    </source>
</evidence>
<dbReference type="Gene3D" id="6.10.340.10">
    <property type="match status" value="1"/>
</dbReference>
<dbReference type="SUPFAM" id="SSF55874">
    <property type="entry name" value="ATPase domain of HSP90 chaperone/DNA topoisomerase II/histidine kinase"/>
    <property type="match status" value="1"/>
</dbReference>
<evidence type="ECO:0000256" key="5">
    <source>
        <dbReference type="ARBA" id="ARBA00023136"/>
    </source>
</evidence>
<evidence type="ECO:0000256" key="6">
    <source>
        <dbReference type="SAM" id="Phobius"/>
    </source>
</evidence>
<protein>
    <submittedName>
        <fullName evidence="8">Histidine kinase</fullName>
    </submittedName>
</protein>
<keyword evidence="5 6" id="KW-0472">Membrane</keyword>
<dbReference type="Pfam" id="PF06580">
    <property type="entry name" value="His_kinase"/>
    <property type="match status" value="1"/>
</dbReference>
<dbReference type="EMBL" id="JAPDIA010000009">
    <property type="protein sequence ID" value="MDG0814710.1"/>
    <property type="molecule type" value="Genomic_DNA"/>
</dbReference>
<feature type="domain" description="HAMP" evidence="7">
    <location>
        <begin position="307"/>
        <end position="359"/>
    </location>
</feature>
<gene>
    <name evidence="8" type="ORF">OMP40_39545</name>
</gene>
<comment type="caution">
    <text evidence="8">The sequence shown here is derived from an EMBL/GenBank/DDBJ whole genome shotgun (WGS) entry which is preliminary data.</text>
</comment>
<evidence type="ECO:0000256" key="1">
    <source>
        <dbReference type="ARBA" id="ARBA00004651"/>
    </source>
</evidence>
<keyword evidence="4" id="KW-0808">Transferase</keyword>
<keyword evidence="6" id="KW-0812">Transmembrane</keyword>
<feature type="transmembrane region" description="Helical" evidence="6">
    <location>
        <begin position="286"/>
        <end position="306"/>
    </location>
</feature>
<keyword evidence="9" id="KW-1185">Reference proteome</keyword>
<evidence type="ECO:0000259" key="7">
    <source>
        <dbReference type="PROSITE" id="PS50885"/>
    </source>
</evidence>
<dbReference type="PANTHER" id="PTHR34220">
    <property type="entry name" value="SENSOR HISTIDINE KINASE YPDA"/>
    <property type="match status" value="1"/>
</dbReference>
<dbReference type="PROSITE" id="PS50885">
    <property type="entry name" value="HAMP"/>
    <property type="match status" value="1"/>
</dbReference>
<keyword evidence="3" id="KW-0597">Phosphoprotein</keyword>
<comment type="subcellular location">
    <subcellularLocation>
        <location evidence="1">Cell membrane</location>
        <topology evidence="1">Multi-pass membrane protein</topology>
    </subcellularLocation>
</comment>
<keyword evidence="8" id="KW-0418">Kinase</keyword>
<dbReference type="SMART" id="SM00304">
    <property type="entry name" value="HAMP"/>
    <property type="match status" value="1"/>
</dbReference>
<dbReference type="InterPro" id="IPR003660">
    <property type="entry name" value="HAMP_dom"/>
</dbReference>
<evidence type="ECO:0000313" key="8">
    <source>
        <dbReference type="EMBL" id="MDG0814710.1"/>
    </source>
</evidence>
<evidence type="ECO:0000256" key="2">
    <source>
        <dbReference type="ARBA" id="ARBA00022475"/>
    </source>
</evidence>